<reference evidence="1 2" key="1">
    <citation type="journal article" date="2015" name="Proc. Natl. Acad. Sci. U.S.A.">
        <title>The resurrection genome of Boea hygrometrica: A blueprint for survival of dehydration.</title>
        <authorList>
            <person name="Xiao L."/>
            <person name="Yang G."/>
            <person name="Zhang L."/>
            <person name="Yang X."/>
            <person name="Zhao S."/>
            <person name="Ji Z."/>
            <person name="Zhou Q."/>
            <person name="Hu M."/>
            <person name="Wang Y."/>
            <person name="Chen M."/>
            <person name="Xu Y."/>
            <person name="Jin H."/>
            <person name="Xiao X."/>
            <person name="Hu G."/>
            <person name="Bao F."/>
            <person name="Hu Y."/>
            <person name="Wan P."/>
            <person name="Li L."/>
            <person name="Deng X."/>
            <person name="Kuang T."/>
            <person name="Xiang C."/>
            <person name="Zhu J.K."/>
            <person name="Oliver M.J."/>
            <person name="He Y."/>
        </authorList>
    </citation>
    <scope>NUCLEOTIDE SEQUENCE [LARGE SCALE GENOMIC DNA]</scope>
    <source>
        <strain evidence="2">cv. XS01</strain>
    </source>
</reference>
<proteinExistence type="predicted"/>
<dbReference type="EMBL" id="KV006894">
    <property type="protein sequence ID" value="KZV32272.1"/>
    <property type="molecule type" value="Genomic_DNA"/>
</dbReference>
<evidence type="ECO:0000313" key="2">
    <source>
        <dbReference type="Proteomes" id="UP000250235"/>
    </source>
</evidence>
<protein>
    <submittedName>
        <fullName evidence="1">Uncharacterized protein</fullName>
    </submittedName>
</protein>
<dbReference type="AlphaFoldDB" id="A0A2Z7BD39"/>
<gene>
    <name evidence="1" type="ORF">F511_27885</name>
</gene>
<dbReference type="Proteomes" id="UP000250235">
    <property type="component" value="Unassembled WGS sequence"/>
</dbReference>
<name>A0A2Z7BD39_9LAMI</name>
<sequence length="142" mass="15888">MRRVVNYHSSWARQQQVELFDASDCACVYTVKCVMRDTLNRAPETDLCNICFVFAQPLFIYIFAQHLIDLRFATTDQQFASAVVSSSTNSFQRLIVFFATETVSTAGPHSDFPKGKSGNISSDELTDCARSVDAKISRAERG</sequence>
<evidence type="ECO:0000313" key="1">
    <source>
        <dbReference type="EMBL" id="KZV32272.1"/>
    </source>
</evidence>
<organism evidence="1 2">
    <name type="scientific">Dorcoceras hygrometricum</name>
    <dbReference type="NCBI Taxonomy" id="472368"/>
    <lineage>
        <taxon>Eukaryota</taxon>
        <taxon>Viridiplantae</taxon>
        <taxon>Streptophyta</taxon>
        <taxon>Embryophyta</taxon>
        <taxon>Tracheophyta</taxon>
        <taxon>Spermatophyta</taxon>
        <taxon>Magnoliopsida</taxon>
        <taxon>eudicotyledons</taxon>
        <taxon>Gunneridae</taxon>
        <taxon>Pentapetalae</taxon>
        <taxon>asterids</taxon>
        <taxon>lamiids</taxon>
        <taxon>Lamiales</taxon>
        <taxon>Gesneriaceae</taxon>
        <taxon>Didymocarpoideae</taxon>
        <taxon>Trichosporeae</taxon>
        <taxon>Loxocarpinae</taxon>
        <taxon>Dorcoceras</taxon>
    </lineage>
</organism>
<keyword evidence="2" id="KW-1185">Reference proteome</keyword>
<accession>A0A2Z7BD39</accession>